<dbReference type="SUPFAM" id="SSF53335">
    <property type="entry name" value="S-adenosyl-L-methionine-dependent methyltransferases"/>
    <property type="match status" value="1"/>
</dbReference>
<keyword evidence="4 6" id="KW-0808">Transferase</keyword>
<dbReference type="EMBL" id="BSNN01000004">
    <property type="protein sequence ID" value="GLQ35524.1"/>
    <property type="molecule type" value="Genomic_DNA"/>
</dbReference>
<comment type="subcellular location">
    <subcellularLocation>
        <location evidence="6">Cytoplasm</location>
    </subcellularLocation>
</comment>
<dbReference type="PANTHER" id="PTHR31760">
    <property type="entry name" value="S-ADENOSYL-L-METHIONINE-DEPENDENT METHYLTRANSFERASES SUPERFAMILY PROTEIN"/>
    <property type="match status" value="1"/>
</dbReference>
<feature type="binding site" evidence="6">
    <location>
        <position position="75"/>
    </location>
    <ligand>
        <name>S-adenosyl-L-methionine</name>
        <dbReference type="ChEBI" id="CHEBI:59789"/>
    </ligand>
</feature>
<comment type="catalytic activity">
    <reaction evidence="6">
        <text>guanosine(527) in 16S rRNA + S-adenosyl-L-methionine = N(7)-methylguanosine(527) in 16S rRNA + S-adenosyl-L-homocysteine</text>
        <dbReference type="Rhea" id="RHEA:42732"/>
        <dbReference type="Rhea" id="RHEA-COMP:10209"/>
        <dbReference type="Rhea" id="RHEA-COMP:10210"/>
        <dbReference type="ChEBI" id="CHEBI:57856"/>
        <dbReference type="ChEBI" id="CHEBI:59789"/>
        <dbReference type="ChEBI" id="CHEBI:74269"/>
        <dbReference type="ChEBI" id="CHEBI:74480"/>
        <dbReference type="EC" id="2.1.1.170"/>
    </reaction>
</comment>
<dbReference type="PANTHER" id="PTHR31760:SF0">
    <property type="entry name" value="S-ADENOSYL-L-METHIONINE-DEPENDENT METHYLTRANSFERASES SUPERFAMILY PROTEIN"/>
    <property type="match status" value="1"/>
</dbReference>
<dbReference type="GO" id="GO:0032259">
    <property type="term" value="P:methylation"/>
    <property type="evidence" value="ECO:0007669"/>
    <property type="project" value="UniProtKB-KW"/>
</dbReference>
<organism evidence="7 8">
    <name type="scientific">Amylibacter marinus</name>
    <dbReference type="NCBI Taxonomy" id="1475483"/>
    <lineage>
        <taxon>Bacteria</taxon>
        <taxon>Pseudomonadati</taxon>
        <taxon>Pseudomonadota</taxon>
        <taxon>Alphaproteobacteria</taxon>
        <taxon>Rhodobacterales</taxon>
        <taxon>Paracoccaceae</taxon>
        <taxon>Amylibacter</taxon>
    </lineage>
</organism>
<dbReference type="GO" id="GO:0008168">
    <property type="term" value="F:methyltransferase activity"/>
    <property type="evidence" value="ECO:0007669"/>
    <property type="project" value="UniProtKB-KW"/>
</dbReference>
<sequence>MTEEEAKEKIQELSNVSRETMDRLEIYANLLERWNPKINLVSKATLHEKWQRHFLDSAQLIPHIHESAGKLVDIGSGAGFAGLVVASIAHQTHPNLSVTLIEADTRKCAFMRTAAREMGIEAQIITQRIEEAANLGADIVSARALAPISMLLTYARQILAPTGHCLFLKGEACDNELEIAAESWDFKVEKSQSITHDQGVIVKLTGIQGAN</sequence>
<evidence type="ECO:0000256" key="5">
    <source>
        <dbReference type="ARBA" id="ARBA00022691"/>
    </source>
</evidence>
<dbReference type="Proteomes" id="UP001156694">
    <property type="component" value="Unassembled WGS sequence"/>
</dbReference>
<evidence type="ECO:0000313" key="7">
    <source>
        <dbReference type="EMBL" id="GLQ35524.1"/>
    </source>
</evidence>
<protein>
    <recommendedName>
        <fullName evidence="6">Ribosomal RNA small subunit methyltransferase G</fullName>
        <ecNumber evidence="6">2.1.1.170</ecNumber>
    </recommendedName>
    <alternativeName>
        <fullName evidence="6">16S rRNA 7-methylguanosine methyltransferase</fullName>
        <shortName evidence="6">16S rRNA m7G methyltransferase</shortName>
    </alternativeName>
</protein>
<proteinExistence type="inferred from homology"/>
<reference evidence="8" key="1">
    <citation type="journal article" date="2019" name="Int. J. Syst. Evol. Microbiol.">
        <title>The Global Catalogue of Microorganisms (GCM) 10K type strain sequencing project: providing services to taxonomists for standard genome sequencing and annotation.</title>
        <authorList>
            <consortium name="The Broad Institute Genomics Platform"/>
            <consortium name="The Broad Institute Genome Sequencing Center for Infectious Disease"/>
            <person name="Wu L."/>
            <person name="Ma J."/>
        </authorList>
    </citation>
    <scope>NUCLEOTIDE SEQUENCE [LARGE SCALE GENOMIC DNA]</scope>
    <source>
        <strain evidence="8">NBRC 110140</strain>
    </source>
</reference>
<evidence type="ECO:0000256" key="1">
    <source>
        <dbReference type="ARBA" id="ARBA00022490"/>
    </source>
</evidence>
<evidence type="ECO:0000256" key="4">
    <source>
        <dbReference type="ARBA" id="ARBA00022679"/>
    </source>
</evidence>
<evidence type="ECO:0000313" key="8">
    <source>
        <dbReference type="Proteomes" id="UP001156694"/>
    </source>
</evidence>
<dbReference type="InterPro" id="IPR003682">
    <property type="entry name" value="rRNA_ssu_MeTfrase_G"/>
</dbReference>
<gene>
    <name evidence="6 7" type="primary">rsmG</name>
    <name evidence="7" type="ORF">GCM10007939_18070</name>
</gene>
<evidence type="ECO:0000256" key="3">
    <source>
        <dbReference type="ARBA" id="ARBA00022603"/>
    </source>
</evidence>
<keyword evidence="3 6" id="KW-0489">Methyltransferase</keyword>
<keyword evidence="2 6" id="KW-0698">rRNA processing</keyword>
<comment type="caution">
    <text evidence="7">The sequence shown here is derived from an EMBL/GenBank/DDBJ whole genome shotgun (WGS) entry which is preliminary data.</text>
</comment>
<feature type="binding site" evidence="6">
    <location>
        <position position="143"/>
    </location>
    <ligand>
        <name>S-adenosyl-L-methionine</name>
        <dbReference type="ChEBI" id="CHEBI:59789"/>
    </ligand>
</feature>
<dbReference type="Gene3D" id="3.40.50.150">
    <property type="entry name" value="Vaccinia Virus protein VP39"/>
    <property type="match status" value="1"/>
</dbReference>
<evidence type="ECO:0000256" key="6">
    <source>
        <dbReference type="HAMAP-Rule" id="MF_00074"/>
    </source>
</evidence>
<dbReference type="EC" id="2.1.1.170" evidence="6"/>
<keyword evidence="1 6" id="KW-0963">Cytoplasm</keyword>
<comment type="function">
    <text evidence="6">Specifically methylates the N7 position of guanine in position 527 of 16S rRNA.</text>
</comment>
<dbReference type="Pfam" id="PF02527">
    <property type="entry name" value="GidB"/>
    <property type="match status" value="1"/>
</dbReference>
<dbReference type="HAMAP" id="MF_00074">
    <property type="entry name" value="16SrRNA_methyltr_G"/>
    <property type="match status" value="1"/>
</dbReference>
<dbReference type="RefSeq" id="WP_284378062.1">
    <property type="nucleotide sequence ID" value="NZ_BSNN01000004.1"/>
</dbReference>
<accession>A0ABQ5VWL0</accession>
<dbReference type="InterPro" id="IPR029063">
    <property type="entry name" value="SAM-dependent_MTases_sf"/>
</dbReference>
<dbReference type="PIRSF" id="PIRSF003078">
    <property type="entry name" value="GidB"/>
    <property type="match status" value="1"/>
</dbReference>
<feature type="binding site" evidence="6">
    <location>
        <position position="80"/>
    </location>
    <ligand>
        <name>S-adenosyl-L-methionine</name>
        <dbReference type="ChEBI" id="CHEBI:59789"/>
    </ligand>
</feature>
<feature type="binding site" evidence="6">
    <location>
        <begin position="129"/>
        <end position="130"/>
    </location>
    <ligand>
        <name>S-adenosyl-L-methionine</name>
        <dbReference type="ChEBI" id="CHEBI:59789"/>
    </ligand>
</feature>
<keyword evidence="8" id="KW-1185">Reference proteome</keyword>
<evidence type="ECO:0000256" key="2">
    <source>
        <dbReference type="ARBA" id="ARBA00022552"/>
    </source>
</evidence>
<keyword evidence="5 6" id="KW-0949">S-adenosyl-L-methionine</keyword>
<name>A0ABQ5VWL0_9RHOB</name>
<comment type="similarity">
    <text evidence="6">Belongs to the methyltransferase superfamily. RNA methyltransferase RsmG family.</text>
</comment>
<dbReference type="NCBIfam" id="TIGR00138">
    <property type="entry name" value="rsmG_gidB"/>
    <property type="match status" value="1"/>
</dbReference>
<comment type="caution">
    <text evidence="6">Lacks conserved residue(s) required for the propagation of feature annotation.</text>
</comment>